<dbReference type="AlphaFoldDB" id="A0AAN7R8N8"/>
<name>A0AAN7R8N8_TRANT</name>
<accession>A0AAN7R8N8</accession>
<evidence type="ECO:0000313" key="3">
    <source>
        <dbReference type="Proteomes" id="UP001346149"/>
    </source>
</evidence>
<organism evidence="2 3">
    <name type="scientific">Trapa natans</name>
    <name type="common">Water chestnut</name>
    <dbReference type="NCBI Taxonomy" id="22666"/>
    <lineage>
        <taxon>Eukaryota</taxon>
        <taxon>Viridiplantae</taxon>
        <taxon>Streptophyta</taxon>
        <taxon>Embryophyta</taxon>
        <taxon>Tracheophyta</taxon>
        <taxon>Spermatophyta</taxon>
        <taxon>Magnoliopsida</taxon>
        <taxon>eudicotyledons</taxon>
        <taxon>Gunneridae</taxon>
        <taxon>Pentapetalae</taxon>
        <taxon>rosids</taxon>
        <taxon>malvids</taxon>
        <taxon>Myrtales</taxon>
        <taxon>Lythraceae</taxon>
        <taxon>Trapa</taxon>
    </lineage>
</organism>
<reference evidence="2 3" key="1">
    <citation type="journal article" date="2023" name="Hortic Res">
        <title>Pangenome of water caltrop reveals structural variations and asymmetric subgenome divergence after allopolyploidization.</title>
        <authorList>
            <person name="Zhang X."/>
            <person name="Chen Y."/>
            <person name="Wang L."/>
            <person name="Yuan Y."/>
            <person name="Fang M."/>
            <person name="Shi L."/>
            <person name="Lu R."/>
            <person name="Comes H.P."/>
            <person name="Ma Y."/>
            <person name="Chen Y."/>
            <person name="Huang G."/>
            <person name="Zhou Y."/>
            <person name="Zheng Z."/>
            <person name="Qiu Y."/>
        </authorList>
    </citation>
    <scope>NUCLEOTIDE SEQUENCE [LARGE SCALE GENOMIC DNA]</scope>
    <source>
        <strain evidence="2">F231</strain>
    </source>
</reference>
<keyword evidence="3" id="KW-1185">Reference proteome</keyword>
<gene>
    <name evidence="2" type="ORF">SAY86_011826</name>
</gene>
<dbReference type="EMBL" id="JAXQNO010000007">
    <property type="protein sequence ID" value="KAK4793832.1"/>
    <property type="molecule type" value="Genomic_DNA"/>
</dbReference>
<feature type="region of interest" description="Disordered" evidence="1">
    <location>
        <begin position="49"/>
        <end position="82"/>
    </location>
</feature>
<evidence type="ECO:0000313" key="2">
    <source>
        <dbReference type="EMBL" id="KAK4793832.1"/>
    </source>
</evidence>
<protein>
    <submittedName>
        <fullName evidence="2">Uncharacterized protein</fullName>
    </submittedName>
</protein>
<feature type="compositionally biased region" description="Polar residues" evidence="1">
    <location>
        <begin position="52"/>
        <end position="82"/>
    </location>
</feature>
<proteinExistence type="predicted"/>
<dbReference type="Proteomes" id="UP001346149">
    <property type="component" value="Unassembled WGS sequence"/>
</dbReference>
<sequence length="121" mass="13124">MNYSPNGSNGPNGQGGRGGGGYHGQGHSSKLQIGRTESSTRIWKIKGAMAQGDQTRPSASSLPSLHQVGRSVTIQSGRPTGSSCRDWLIPENQTRGARYLFKYKSIFIKCWAIIARVEPFT</sequence>
<feature type="compositionally biased region" description="Gly residues" evidence="1">
    <location>
        <begin position="10"/>
        <end position="24"/>
    </location>
</feature>
<feature type="region of interest" description="Disordered" evidence="1">
    <location>
        <begin position="1"/>
        <end position="37"/>
    </location>
</feature>
<evidence type="ECO:0000256" key="1">
    <source>
        <dbReference type="SAM" id="MobiDB-lite"/>
    </source>
</evidence>
<comment type="caution">
    <text evidence="2">The sequence shown here is derived from an EMBL/GenBank/DDBJ whole genome shotgun (WGS) entry which is preliminary data.</text>
</comment>